<keyword evidence="3" id="KW-1185">Reference proteome</keyword>
<keyword evidence="2" id="KW-0808">Transferase</keyword>
<dbReference type="EMBL" id="ML742239">
    <property type="protein sequence ID" value="KAE8146850.1"/>
    <property type="molecule type" value="Genomic_DNA"/>
</dbReference>
<accession>A0A5N6TKQ0</accession>
<evidence type="ECO:0000313" key="2">
    <source>
        <dbReference type="EMBL" id="KAE8146850.1"/>
    </source>
</evidence>
<evidence type="ECO:0000313" key="3">
    <source>
        <dbReference type="Proteomes" id="UP000325780"/>
    </source>
</evidence>
<dbReference type="GO" id="GO:0005524">
    <property type="term" value="F:ATP binding"/>
    <property type="evidence" value="ECO:0007669"/>
    <property type="project" value="InterPro"/>
</dbReference>
<evidence type="ECO:0000259" key="1">
    <source>
        <dbReference type="PROSITE" id="PS50011"/>
    </source>
</evidence>
<gene>
    <name evidence="2" type="ORF">BDV25DRAFT_143302</name>
</gene>
<dbReference type="InterPro" id="IPR011009">
    <property type="entry name" value="Kinase-like_dom_sf"/>
</dbReference>
<dbReference type="GO" id="GO:0004672">
    <property type="term" value="F:protein kinase activity"/>
    <property type="evidence" value="ECO:0007669"/>
    <property type="project" value="InterPro"/>
</dbReference>
<dbReference type="SMART" id="SM00220">
    <property type="entry name" value="S_TKc"/>
    <property type="match status" value="1"/>
</dbReference>
<proteinExistence type="predicted"/>
<sequence length="273" mass="30874">MIPQISNWDNLTFVSEERDPETGKYEHTSFILIDETDTFYYGRLTIPKAQATFNLVTHALKSVSDSEVFPKWPTSGVELTQAPPALTDNVHIKRPPLDLYETLKEYNQLHQLQEMLLAEARVMEMLCQHPHPNIIRYYGCRVVRGHVTGLVMEKHAQDLDTYLKGGIGMLDRASFMNALESSVRHLHALGWAHNDLTPTNILVNGDCMPVLIDFGGCQPIGSRLKYIRGTKEWIDGEIEDYVTSDEQHDLSALDKISSWLDNHIGQVAGTKGE</sequence>
<dbReference type="InterPro" id="IPR000719">
    <property type="entry name" value="Prot_kinase_dom"/>
</dbReference>
<dbReference type="PANTHER" id="PTHR44167:SF24">
    <property type="entry name" value="SERINE_THREONINE-PROTEIN KINASE CHK2"/>
    <property type="match status" value="1"/>
</dbReference>
<dbReference type="SUPFAM" id="SSF56112">
    <property type="entry name" value="Protein kinase-like (PK-like)"/>
    <property type="match status" value="1"/>
</dbReference>
<dbReference type="PANTHER" id="PTHR44167">
    <property type="entry name" value="OVARIAN-SPECIFIC SERINE/THREONINE-PROTEIN KINASE LOK-RELATED"/>
    <property type="match status" value="1"/>
</dbReference>
<dbReference type="Gene3D" id="1.10.510.10">
    <property type="entry name" value="Transferase(Phosphotransferase) domain 1"/>
    <property type="match status" value="1"/>
</dbReference>
<feature type="domain" description="Protein kinase" evidence="1">
    <location>
        <begin position="30"/>
        <end position="273"/>
    </location>
</feature>
<dbReference type="Pfam" id="PF00069">
    <property type="entry name" value="Pkinase"/>
    <property type="match status" value="1"/>
</dbReference>
<keyword evidence="2" id="KW-0418">Kinase</keyword>
<dbReference type="Proteomes" id="UP000325780">
    <property type="component" value="Unassembled WGS sequence"/>
</dbReference>
<name>A0A5N6TKQ0_ASPAV</name>
<protein>
    <submittedName>
        <fullName evidence="2">Kinase-like domain-containing protein</fullName>
    </submittedName>
</protein>
<dbReference type="PROSITE" id="PS50011">
    <property type="entry name" value="PROTEIN_KINASE_DOM"/>
    <property type="match status" value="1"/>
</dbReference>
<dbReference type="AlphaFoldDB" id="A0A5N6TKQ0"/>
<reference evidence="2 3" key="1">
    <citation type="submission" date="2019-04" db="EMBL/GenBank/DDBJ databases">
        <title>Friends and foes A comparative genomics study of 23 Aspergillus species from section Flavi.</title>
        <authorList>
            <consortium name="DOE Joint Genome Institute"/>
            <person name="Kjaerbolling I."/>
            <person name="Vesth T."/>
            <person name="Frisvad J.C."/>
            <person name="Nybo J.L."/>
            <person name="Theobald S."/>
            <person name="Kildgaard S."/>
            <person name="Isbrandt T."/>
            <person name="Kuo A."/>
            <person name="Sato A."/>
            <person name="Lyhne E.K."/>
            <person name="Kogle M.E."/>
            <person name="Wiebenga A."/>
            <person name="Kun R.S."/>
            <person name="Lubbers R.J."/>
            <person name="Makela M.R."/>
            <person name="Barry K."/>
            <person name="Chovatia M."/>
            <person name="Clum A."/>
            <person name="Daum C."/>
            <person name="Haridas S."/>
            <person name="He G."/>
            <person name="LaButti K."/>
            <person name="Lipzen A."/>
            <person name="Mondo S."/>
            <person name="Riley R."/>
            <person name="Salamov A."/>
            <person name="Simmons B.A."/>
            <person name="Magnuson J.K."/>
            <person name="Henrissat B."/>
            <person name="Mortensen U.H."/>
            <person name="Larsen T.O."/>
            <person name="Devries R.P."/>
            <person name="Grigoriev I.V."/>
            <person name="Machida M."/>
            <person name="Baker S.E."/>
            <person name="Andersen M.R."/>
        </authorList>
    </citation>
    <scope>NUCLEOTIDE SEQUENCE [LARGE SCALE GENOMIC DNA]</scope>
    <source>
        <strain evidence="2 3">IBT 18842</strain>
    </source>
</reference>
<dbReference type="OrthoDB" id="4062651at2759"/>
<organism evidence="2 3">
    <name type="scientific">Aspergillus avenaceus</name>
    <dbReference type="NCBI Taxonomy" id="36643"/>
    <lineage>
        <taxon>Eukaryota</taxon>
        <taxon>Fungi</taxon>
        <taxon>Dikarya</taxon>
        <taxon>Ascomycota</taxon>
        <taxon>Pezizomycotina</taxon>
        <taxon>Eurotiomycetes</taxon>
        <taxon>Eurotiomycetidae</taxon>
        <taxon>Eurotiales</taxon>
        <taxon>Aspergillaceae</taxon>
        <taxon>Aspergillus</taxon>
        <taxon>Aspergillus subgen. Circumdati</taxon>
    </lineage>
</organism>